<evidence type="ECO:0000259" key="5">
    <source>
        <dbReference type="PROSITE" id="PS50932"/>
    </source>
</evidence>
<name>A0A4Y3QQQ5_STRCI</name>
<dbReference type="SUPFAM" id="SSF53822">
    <property type="entry name" value="Periplasmic binding protein-like I"/>
    <property type="match status" value="1"/>
</dbReference>
<feature type="compositionally biased region" description="Acidic residues" evidence="4">
    <location>
        <begin position="1"/>
        <end position="14"/>
    </location>
</feature>
<evidence type="ECO:0000256" key="3">
    <source>
        <dbReference type="ARBA" id="ARBA00023163"/>
    </source>
</evidence>
<dbReference type="SMART" id="SM00354">
    <property type="entry name" value="HTH_LACI"/>
    <property type="match status" value="1"/>
</dbReference>
<keyword evidence="1" id="KW-0805">Transcription regulation</keyword>
<dbReference type="InterPro" id="IPR010982">
    <property type="entry name" value="Lambda_DNA-bd_dom_sf"/>
</dbReference>
<dbReference type="Pfam" id="PF00356">
    <property type="entry name" value="LacI"/>
    <property type="match status" value="1"/>
</dbReference>
<evidence type="ECO:0000256" key="2">
    <source>
        <dbReference type="ARBA" id="ARBA00023125"/>
    </source>
</evidence>
<dbReference type="Proteomes" id="UP000319210">
    <property type="component" value="Unassembled WGS sequence"/>
</dbReference>
<dbReference type="InterPro" id="IPR000843">
    <property type="entry name" value="HTH_LacI"/>
</dbReference>
<dbReference type="CDD" id="cd01392">
    <property type="entry name" value="HTH_LacI"/>
    <property type="match status" value="1"/>
</dbReference>
<dbReference type="Gene3D" id="1.10.260.40">
    <property type="entry name" value="lambda repressor-like DNA-binding domains"/>
    <property type="match status" value="1"/>
</dbReference>
<evidence type="ECO:0000313" key="7">
    <source>
        <dbReference type="Proteomes" id="UP000319210"/>
    </source>
</evidence>
<feature type="region of interest" description="Disordered" evidence="4">
    <location>
        <begin position="1"/>
        <end position="21"/>
    </location>
</feature>
<gene>
    <name evidence="6" type="ORF">SCA03_03170</name>
</gene>
<evidence type="ECO:0000256" key="4">
    <source>
        <dbReference type="SAM" id="MobiDB-lite"/>
    </source>
</evidence>
<evidence type="ECO:0000313" key="6">
    <source>
        <dbReference type="EMBL" id="GEB47766.1"/>
    </source>
</evidence>
<dbReference type="PANTHER" id="PTHR30146:SF155">
    <property type="entry name" value="ALANINE RACEMASE"/>
    <property type="match status" value="1"/>
</dbReference>
<protein>
    <submittedName>
        <fullName evidence="6">LacI family transcriptional regulator</fullName>
    </submittedName>
</protein>
<reference evidence="6 7" key="1">
    <citation type="submission" date="2019-06" db="EMBL/GenBank/DDBJ databases">
        <title>Whole genome shotgun sequence of Streptomyces cacaoi subsp. cacaoi NBRC 12748.</title>
        <authorList>
            <person name="Hosoyama A."/>
            <person name="Uohara A."/>
            <person name="Ohji S."/>
            <person name="Ichikawa N."/>
        </authorList>
    </citation>
    <scope>NUCLEOTIDE SEQUENCE [LARGE SCALE GENOMIC DNA]</scope>
    <source>
        <strain evidence="6 7">NBRC 12748</strain>
    </source>
</reference>
<dbReference type="InterPro" id="IPR028082">
    <property type="entry name" value="Peripla_BP_I"/>
</dbReference>
<comment type="caution">
    <text evidence="6">The sequence shown here is derived from an EMBL/GenBank/DDBJ whole genome shotgun (WGS) entry which is preliminary data.</text>
</comment>
<dbReference type="SUPFAM" id="SSF47413">
    <property type="entry name" value="lambda repressor-like DNA-binding domains"/>
    <property type="match status" value="1"/>
</dbReference>
<dbReference type="PANTHER" id="PTHR30146">
    <property type="entry name" value="LACI-RELATED TRANSCRIPTIONAL REPRESSOR"/>
    <property type="match status" value="1"/>
</dbReference>
<feature type="domain" description="HTH lacI-type" evidence="5">
    <location>
        <begin position="21"/>
        <end position="75"/>
    </location>
</feature>
<dbReference type="InterPro" id="IPR046335">
    <property type="entry name" value="LacI/GalR-like_sensor"/>
</dbReference>
<dbReference type="GO" id="GO:0003700">
    <property type="term" value="F:DNA-binding transcription factor activity"/>
    <property type="evidence" value="ECO:0007669"/>
    <property type="project" value="TreeGrafter"/>
</dbReference>
<dbReference type="CDD" id="cd06267">
    <property type="entry name" value="PBP1_LacI_sugar_binding-like"/>
    <property type="match status" value="1"/>
</dbReference>
<sequence>MEEAVEDAVDDAVDEQPPKRPTMKDIAREAGVSASAVSFALNNRSGVSPGTRARIERVAERLGWRPHSAARALSGERAGVLGMVLARPAGSLGVESFFLQLMSGIQRALAPRDQALLFQMADGLEAECELYRRWWAEGRVDGVLVVDPRTEDPRPALLASLGLPAVVVGGAEPTDGPDRRDAAAAGLSSVWADDAAAMVTVVRHLYELGHRRIAHIAGVGGFTHTERRIRALREEAERTGLADARSVTTDYTDAQGAEAARRLLALPTPPTALICDNEVMAVAAVSVATETGHSVPRDVSIVSWEDSVLCRTLHPQLTSLSRDTEEFGRHAAQQLLDVLTGGPRRRVEVPLPRLTPRESTAPAPEHR</sequence>
<dbReference type="GO" id="GO:0000976">
    <property type="term" value="F:transcription cis-regulatory region binding"/>
    <property type="evidence" value="ECO:0007669"/>
    <property type="project" value="TreeGrafter"/>
</dbReference>
<evidence type="ECO:0000256" key="1">
    <source>
        <dbReference type="ARBA" id="ARBA00023015"/>
    </source>
</evidence>
<dbReference type="Pfam" id="PF13377">
    <property type="entry name" value="Peripla_BP_3"/>
    <property type="match status" value="1"/>
</dbReference>
<keyword evidence="2" id="KW-0238">DNA-binding</keyword>
<keyword evidence="7" id="KW-1185">Reference proteome</keyword>
<accession>A0A4Y3QQQ5</accession>
<dbReference type="EMBL" id="BJMM01000002">
    <property type="protein sequence ID" value="GEB47766.1"/>
    <property type="molecule type" value="Genomic_DNA"/>
</dbReference>
<dbReference type="PROSITE" id="PS00356">
    <property type="entry name" value="HTH_LACI_1"/>
    <property type="match status" value="1"/>
</dbReference>
<dbReference type="Gene3D" id="3.40.50.2300">
    <property type="match status" value="2"/>
</dbReference>
<organism evidence="6 7">
    <name type="scientific">Streptomyces cacaoi</name>
    <dbReference type="NCBI Taxonomy" id="1898"/>
    <lineage>
        <taxon>Bacteria</taxon>
        <taxon>Bacillati</taxon>
        <taxon>Actinomycetota</taxon>
        <taxon>Actinomycetes</taxon>
        <taxon>Kitasatosporales</taxon>
        <taxon>Streptomycetaceae</taxon>
        <taxon>Streptomyces</taxon>
    </lineage>
</organism>
<proteinExistence type="predicted"/>
<dbReference type="AlphaFoldDB" id="A0A4Y3QQQ5"/>
<keyword evidence="3" id="KW-0804">Transcription</keyword>
<dbReference type="PROSITE" id="PS50932">
    <property type="entry name" value="HTH_LACI_2"/>
    <property type="match status" value="1"/>
</dbReference>